<organism evidence="1 2">
    <name type="scientific">Atopomonas hussainii</name>
    <dbReference type="NCBI Taxonomy" id="1429083"/>
    <lineage>
        <taxon>Bacteria</taxon>
        <taxon>Pseudomonadati</taxon>
        <taxon>Pseudomonadota</taxon>
        <taxon>Gammaproteobacteria</taxon>
        <taxon>Pseudomonadales</taxon>
        <taxon>Pseudomonadaceae</taxon>
        <taxon>Atopomonas</taxon>
    </lineage>
</organism>
<gene>
    <name evidence="1" type="ORF">SAMN05216214_105229</name>
</gene>
<proteinExistence type="predicted"/>
<keyword evidence="2" id="KW-1185">Reference proteome</keyword>
<name>A0A1H7KBZ2_9GAMM</name>
<dbReference type="Proteomes" id="UP000185766">
    <property type="component" value="Unassembled WGS sequence"/>
</dbReference>
<reference evidence="1 2" key="1">
    <citation type="submission" date="2016-10" db="EMBL/GenBank/DDBJ databases">
        <authorList>
            <person name="de Groot N.N."/>
        </authorList>
    </citation>
    <scope>NUCLEOTIDE SEQUENCE [LARGE SCALE GENOMIC DNA]</scope>
    <source>
        <strain evidence="1 2">JCM 19513</strain>
    </source>
</reference>
<accession>A0A1H7KBZ2</accession>
<sequence>MSTNNNKPVAGWIGGFMQSNADFAYPNPNLSALPMLDNMANIDKLQRQQPVEWPEFSWESAPGEADPKRCYQMFAPYISRLGYTDKGRVFSIICPQQGMYSEHFGVLNVEVTVTGQRGWVDEPSKTMAADMSVIGKVWFSPSALQKQHVADLMAYFIANKLHFPFDKANAIRVNTSLPGNPQQPIFPLRSGESSDFPIPEFARHTAEAWDVSHLGVQIGAIEPTGNSVVDEFNQLVMDIFNLGSGNMLKQGNVLTWNVWFTPPTTVNQEEWRTHAQRWRDSIDADHGSPDGPSSPARYFDGTPFKPLENLLEQESQKIEDFLRKHVR</sequence>
<protein>
    <submittedName>
        <fullName evidence="1">Uncharacterized protein</fullName>
    </submittedName>
</protein>
<dbReference type="RefSeq" id="WP_074866634.1">
    <property type="nucleotide sequence ID" value="NZ_FOAS01000005.1"/>
</dbReference>
<evidence type="ECO:0000313" key="1">
    <source>
        <dbReference type="EMBL" id="SEK84401.1"/>
    </source>
</evidence>
<dbReference type="AlphaFoldDB" id="A0A1H7KBZ2"/>
<evidence type="ECO:0000313" key="2">
    <source>
        <dbReference type="Proteomes" id="UP000185766"/>
    </source>
</evidence>
<dbReference type="EMBL" id="FOAS01000005">
    <property type="protein sequence ID" value="SEK84401.1"/>
    <property type="molecule type" value="Genomic_DNA"/>
</dbReference>